<dbReference type="EC" id="3.2.1.22" evidence="2"/>
<dbReference type="InterPro" id="IPR013785">
    <property type="entry name" value="Aldolase_TIM"/>
</dbReference>
<dbReference type="Gene3D" id="2.70.98.60">
    <property type="entry name" value="alpha-galactosidase from lactobacil brevis"/>
    <property type="match status" value="1"/>
</dbReference>
<dbReference type="InterPro" id="IPR017853">
    <property type="entry name" value="GH"/>
</dbReference>
<dbReference type="InterPro" id="IPR038417">
    <property type="entry name" value="Alpga-gal_N_sf"/>
</dbReference>
<proteinExistence type="predicted"/>
<organism evidence="7 8">
    <name type="scientific">Microcella alkaliphila</name>
    <dbReference type="NCBI Taxonomy" id="279828"/>
    <lineage>
        <taxon>Bacteria</taxon>
        <taxon>Bacillati</taxon>
        <taxon>Actinomycetota</taxon>
        <taxon>Actinomycetes</taxon>
        <taxon>Micrococcales</taxon>
        <taxon>Microbacteriaceae</taxon>
        <taxon>Microcella</taxon>
    </lineage>
</organism>
<dbReference type="InterPro" id="IPR050985">
    <property type="entry name" value="Alpha-glycosidase_related"/>
</dbReference>
<evidence type="ECO:0000259" key="6">
    <source>
        <dbReference type="Pfam" id="PF16875"/>
    </source>
</evidence>
<dbReference type="PRINTS" id="PR00743">
    <property type="entry name" value="GLHYDRLASE36"/>
</dbReference>
<dbReference type="GO" id="GO:0004557">
    <property type="term" value="F:alpha-galactosidase activity"/>
    <property type="evidence" value="ECO:0007669"/>
    <property type="project" value="UniProtKB-EC"/>
</dbReference>
<dbReference type="Proteomes" id="UP000292408">
    <property type="component" value="Unassembled WGS sequence"/>
</dbReference>
<evidence type="ECO:0000256" key="3">
    <source>
        <dbReference type="ARBA" id="ARBA00022801"/>
    </source>
</evidence>
<comment type="catalytic activity">
    <reaction evidence="1">
        <text>Hydrolysis of terminal, non-reducing alpha-D-galactose residues in alpha-D-galactosides, including galactose oligosaccharides, galactomannans and galactolipids.</text>
        <dbReference type="EC" id="3.2.1.22"/>
    </reaction>
</comment>
<dbReference type="Gene3D" id="3.20.20.70">
    <property type="entry name" value="Aldolase class I"/>
    <property type="match status" value="1"/>
</dbReference>
<dbReference type="SUPFAM" id="SSF51445">
    <property type="entry name" value="(Trans)glycosidases"/>
    <property type="match status" value="1"/>
</dbReference>
<dbReference type="EMBL" id="SGXT01000011">
    <property type="protein sequence ID" value="RZT64096.1"/>
    <property type="molecule type" value="Genomic_DNA"/>
</dbReference>
<evidence type="ECO:0000256" key="1">
    <source>
        <dbReference type="ARBA" id="ARBA00001255"/>
    </source>
</evidence>
<dbReference type="Gene3D" id="2.60.40.1180">
    <property type="entry name" value="Golgi alpha-mannosidase II"/>
    <property type="match status" value="1"/>
</dbReference>
<evidence type="ECO:0000259" key="5">
    <source>
        <dbReference type="Pfam" id="PF16874"/>
    </source>
</evidence>
<dbReference type="InterPro" id="IPR031704">
    <property type="entry name" value="Glyco_hydro_36_N"/>
</dbReference>
<dbReference type="Pfam" id="PF16874">
    <property type="entry name" value="Glyco_hydro_36C"/>
    <property type="match status" value="1"/>
</dbReference>
<evidence type="ECO:0000256" key="4">
    <source>
        <dbReference type="ARBA" id="ARBA00023295"/>
    </source>
</evidence>
<dbReference type="Pfam" id="PF02065">
    <property type="entry name" value="Melibiase"/>
    <property type="match status" value="1"/>
</dbReference>
<keyword evidence="8" id="KW-1185">Reference proteome</keyword>
<dbReference type="RefSeq" id="WP_241971244.1">
    <property type="nucleotide sequence ID" value="NZ_SGXT01000011.1"/>
</dbReference>
<feature type="domain" description="Glycosyl hydrolase family 36 N-terminal" evidence="6">
    <location>
        <begin position="2"/>
        <end position="233"/>
    </location>
</feature>
<evidence type="ECO:0000313" key="8">
    <source>
        <dbReference type="Proteomes" id="UP000292408"/>
    </source>
</evidence>
<dbReference type="AlphaFoldDB" id="A0A4Q7TSV3"/>
<protein>
    <recommendedName>
        <fullName evidence="2">alpha-galactosidase</fullName>
        <ecNumber evidence="2">3.2.1.22</ecNumber>
    </recommendedName>
</protein>
<dbReference type="PANTHER" id="PTHR43053">
    <property type="entry name" value="GLYCOSIDASE FAMILY 31"/>
    <property type="match status" value="1"/>
</dbReference>
<dbReference type="GO" id="GO:0016052">
    <property type="term" value="P:carbohydrate catabolic process"/>
    <property type="evidence" value="ECO:0007669"/>
    <property type="project" value="InterPro"/>
</dbReference>
<dbReference type="CDD" id="cd14791">
    <property type="entry name" value="GH36"/>
    <property type="match status" value="1"/>
</dbReference>
<feature type="domain" description="Glycosyl hydrolase family 36 C-terminal" evidence="5">
    <location>
        <begin position="591"/>
        <end position="673"/>
    </location>
</feature>
<dbReference type="InterPro" id="IPR031705">
    <property type="entry name" value="Glyco_hydro_36_C"/>
</dbReference>
<dbReference type="Pfam" id="PF16875">
    <property type="entry name" value="Glyco_hydro_36N"/>
    <property type="match status" value="1"/>
</dbReference>
<evidence type="ECO:0000313" key="7">
    <source>
        <dbReference type="EMBL" id="RZT64096.1"/>
    </source>
</evidence>
<gene>
    <name evidence="7" type="ORF">EV140_0333</name>
</gene>
<accession>A0A4Q7TSV3</accession>
<dbReference type="InterPro" id="IPR002252">
    <property type="entry name" value="Glyco_hydro_36"/>
</dbReference>
<name>A0A4Q7TSV3_9MICO</name>
<reference evidence="7 8" key="1">
    <citation type="journal article" date="2015" name="Stand. Genomic Sci.">
        <title>Genomic Encyclopedia of Bacterial and Archaeal Type Strains, Phase III: the genomes of soil and plant-associated and newly described type strains.</title>
        <authorList>
            <person name="Whitman W.B."/>
            <person name="Woyke T."/>
            <person name="Klenk H.P."/>
            <person name="Zhou Y."/>
            <person name="Lilburn T.G."/>
            <person name="Beck B.J."/>
            <person name="De Vos P."/>
            <person name="Vandamme P."/>
            <person name="Eisen J.A."/>
            <person name="Garrity G."/>
            <person name="Hugenholtz P."/>
            <person name="Kyrpides N.C."/>
        </authorList>
    </citation>
    <scope>NUCLEOTIDE SEQUENCE [LARGE SCALE GENOMIC DNA]</scope>
    <source>
        <strain evidence="7 8">AC4r</strain>
    </source>
</reference>
<comment type="caution">
    <text evidence="7">The sequence shown here is derived from an EMBL/GenBank/DDBJ whole genome shotgun (WGS) entry which is preliminary data.</text>
</comment>
<keyword evidence="4" id="KW-0326">Glycosidase</keyword>
<sequence>MPRLLHIGADLGALDDQSLSALAAPAAIPPSSPDIPVVPSLVANRPEGFAGWPTAVLRRATAPASRFATRFATREVASDAASSIRVVVDARDDHGLVATIEWMLALSPEGVVTIALTAHAGAEPVELTRLAAAVPVPARASELLDFTGLWAYERRPQRGAVRDGLMLREQRQGRPGHDSPFLTVAGTPGFGFRHGEVWALHHAWSGDNVTGLESLATGDRRLIAAELLEPGELILAPSETYTAPDTVVTYSRAGLDGLSDRFHPFVRRLTPRASRPLVLNTWEAVYFEQSLERLTPLVEAAAEVGVERFVLDDGWFTGRTDDKRALGDWTVDRGRWPDGLHPLIAEVQARSMEFGLWVEPEMVSPDSALARAHPEWVLADTAADNSGQSVPPGWRWQHTLDLTADGAADHVFDALDALLTEYPITFLKWDHNRALHAASAASQTRALYALLDRMRAAHPHVAIESCASGGARIDLGIARRVHRFWTSDTNDALERQAIQRYTGILMPPELLGGHVGSGRAHITGRTHDLSLRLITALFGHAGIEWDLTRASDAEREQLAAWAALYRELRPLLHGGRTVRSDEAGGDRLVHAVVSHDADRALIALVQLTASPVATPARLRVPGLDPDRVYRLEPVTIGAPAHAVQDAAPAWWHVGSIDITGRALAEFGVPVPLLAPEQAILLRATAIAAS</sequence>
<evidence type="ECO:0000256" key="2">
    <source>
        <dbReference type="ARBA" id="ARBA00012755"/>
    </source>
</evidence>
<keyword evidence="3" id="KW-0378">Hydrolase</keyword>
<dbReference type="PANTHER" id="PTHR43053:SF3">
    <property type="entry name" value="ALPHA-GALACTOSIDASE C-RELATED"/>
    <property type="match status" value="1"/>
</dbReference>
<dbReference type="InterPro" id="IPR013780">
    <property type="entry name" value="Glyco_hydro_b"/>
</dbReference>